<proteinExistence type="predicted"/>
<dbReference type="EMBL" id="FMSH01000475">
    <property type="protein sequence ID" value="SCU94472.1"/>
    <property type="molecule type" value="Genomic_DNA"/>
</dbReference>
<reference evidence="1" key="1">
    <citation type="submission" date="2016-09" db="EMBL/GenBank/DDBJ databases">
        <authorList>
            <person name="Capua I."/>
            <person name="De Benedictis P."/>
            <person name="Joannis T."/>
            <person name="Lombin L.H."/>
            <person name="Cattoli G."/>
        </authorList>
    </citation>
    <scope>NUCLEOTIDE SEQUENCE</scope>
    <source>
        <strain evidence="1">B9</strain>
    </source>
</reference>
<name>A0A1K0JN74_CUPNE</name>
<dbReference type="AlphaFoldDB" id="A0A1K0JN74"/>
<protein>
    <submittedName>
        <fullName evidence="1">Uncharacterized protein</fullName>
    </submittedName>
</protein>
<sequence>MTDITTPQQQHPVPYVQRVAQIICTGLYPEADAAGKRLADFPKATRENLLTIAEAILMETATEAQSAHRFAWWVTARDELDGLAPAQLIIGGPLETADGTPLPVGAHQRVHFLKPWRERLAMLLQILALPEYEVGGLAALAPQRHLSASELKAAMGFESPSQVQGGWLWMTHPDRNNGEPIPVQLVRDEDDGSLWYVPFDETACEFEWSERDPDWQVVSPVPAAASAETEQPDYESAFRPACADMGAIITLLGFDGYPGIDPVLRRITELIAPRSTDAQREGK</sequence>
<evidence type="ECO:0000313" key="1">
    <source>
        <dbReference type="EMBL" id="SCU94472.1"/>
    </source>
</evidence>
<dbReference type="RefSeq" id="WP_340529489.1">
    <property type="nucleotide sequence ID" value="NZ_FMSH01000475.1"/>
</dbReference>
<gene>
    <name evidence="1" type="ORF">CNECB9_5260052</name>
</gene>
<organism evidence="1">
    <name type="scientific">Cupriavidus necator</name>
    <name type="common">Alcaligenes eutrophus</name>
    <name type="synonym">Ralstonia eutropha</name>
    <dbReference type="NCBI Taxonomy" id="106590"/>
    <lineage>
        <taxon>Bacteria</taxon>
        <taxon>Pseudomonadati</taxon>
        <taxon>Pseudomonadota</taxon>
        <taxon>Betaproteobacteria</taxon>
        <taxon>Burkholderiales</taxon>
        <taxon>Burkholderiaceae</taxon>
        <taxon>Cupriavidus</taxon>
    </lineage>
</organism>
<accession>A0A1K0JN74</accession>